<organism evidence="2 3">
    <name type="scientific">Austropuccinia psidii MF-1</name>
    <dbReference type="NCBI Taxonomy" id="1389203"/>
    <lineage>
        <taxon>Eukaryota</taxon>
        <taxon>Fungi</taxon>
        <taxon>Dikarya</taxon>
        <taxon>Basidiomycota</taxon>
        <taxon>Pucciniomycotina</taxon>
        <taxon>Pucciniomycetes</taxon>
        <taxon>Pucciniales</taxon>
        <taxon>Sphaerophragmiaceae</taxon>
        <taxon>Austropuccinia</taxon>
    </lineage>
</organism>
<feature type="compositionally biased region" description="Basic and acidic residues" evidence="1">
    <location>
        <begin position="133"/>
        <end position="155"/>
    </location>
</feature>
<dbReference type="OrthoDB" id="8026949at2759"/>
<accession>A0A9Q3K742</accession>
<sequence>MELIHYIDGLFIDVPSIPDYCITYRLNTEFRGHASIWYPEMEEAHGRRNWLWWKSQIIQSYANDDIANTLQDLMKRTNIGKYSPYKSNCGSTDHYANNCPKEKNNVYAIEKFPEEDSPTGDSESDSMGGAIREQSDEYKDPREEFLVEYHEDTPL</sequence>
<dbReference type="EMBL" id="AVOT02094301">
    <property type="protein sequence ID" value="MBW0574487.1"/>
    <property type="molecule type" value="Genomic_DNA"/>
</dbReference>
<gene>
    <name evidence="2" type="ORF">O181_114202</name>
</gene>
<keyword evidence="3" id="KW-1185">Reference proteome</keyword>
<protein>
    <submittedName>
        <fullName evidence="2">Uncharacterized protein</fullName>
    </submittedName>
</protein>
<feature type="region of interest" description="Disordered" evidence="1">
    <location>
        <begin position="111"/>
        <end position="155"/>
    </location>
</feature>
<feature type="compositionally biased region" description="Acidic residues" evidence="1">
    <location>
        <begin position="113"/>
        <end position="124"/>
    </location>
</feature>
<proteinExistence type="predicted"/>
<evidence type="ECO:0000256" key="1">
    <source>
        <dbReference type="SAM" id="MobiDB-lite"/>
    </source>
</evidence>
<reference evidence="2" key="1">
    <citation type="submission" date="2021-03" db="EMBL/GenBank/DDBJ databases">
        <title>Draft genome sequence of rust myrtle Austropuccinia psidii MF-1, a brazilian biotype.</title>
        <authorList>
            <person name="Quecine M.C."/>
            <person name="Pachon D.M.R."/>
            <person name="Bonatelli M.L."/>
            <person name="Correr F.H."/>
            <person name="Franceschini L.M."/>
            <person name="Leite T.F."/>
            <person name="Margarido G.R.A."/>
            <person name="Almeida C.A."/>
            <person name="Ferrarezi J.A."/>
            <person name="Labate C.A."/>
        </authorList>
    </citation>
    <scope>NUCLEOTIDE SEQUENCE</scope>
    <source>
        <strain evidence="2">MF-1</strain>
    </source>
</reference>
<name>A0A9Q3K742_9BASI</name>
<dbReference type="Proteomes" id="UP000765509">
    <property type="component" value="Unassembled WGS sequence"/>
</dbReference>
<evidence type="ECO:0000313" key="2">
    <source>
        <dbReference type="EMBL" id="MBW0574487.1"/>
    </source>
</evidence>
<dbReference type="AlphaFoldDB" id="A0A9Q3K742"/>
<evidence type="ECO:0000313" key="3">
    <source>
        <dbReference type="Proteomes" id="UP000765509"/>
    </source>
</evidence>
<comment type="caution">
    <text evidence="2">The sequence shown here is derived from an EMBL/GenBank/DDBJ whole genome shotgun (WGS) entry which is preliminary data.</text>
</comment>